<name>A0A1R2CCR0_9CILI</name>
<organism evidence="1 2">
    <name type="scientific">Stentor coeruleus</name>
    <dbReference type="NCBI Taxonomy" id="5963"/>
    <lineage>
        <taxon>Eukaryota</taxon>
        <taxon>Sar</taxon>
        <taxon>Alveolata</taxon>
        <taxon>Ciliophora</taxon>
        <taxon>Postciliodesmatophora</taxon>
        <taxon>Heterotrichea</taxon>
        <taxon>Heterotrichida</taxon>
        <taxon>Stentoridae</taxon>
        <taxon>Stentor</taxon>
    </lineage>
</organism>
<protein>
    <submittedName>
        <fullName evidence="1">Uncharacterized protein</fullName>
    </submittedName>
</protein>
<reference evidence="1 2" key="1">
    <citation type="submission" date="2016-11" db="EMBL/GenBank/DDBJ databases">
        <title>The macronuclear genome of Stentor coeruleus: a giant cell with tiny introns.</title>
        <authorList>
            <person name="Slabodnick M."/>
            <person name="Ruby J.G."/>
            <person name="Reiff S.B."/>
            <person name="Swart E.C."/>
            <person name="Gosai S."/>
            <person name="Prabakaran S."/>
            <person name="Witkowska E."/>
            <person name="Larue G.E."/>
            <person name="Fisher S."/>
            <person name="Freeman R.M."/>
            <person name="Gunawardena J."/>
            <person name="Chu W."/>
            <person name="Stover N.A."/>
            <person name="Gregory B.D."/>
            <person name="Nowacki M."/>
            <person name="Derisi J."/>
            <person name="Roy S.W."/>
            <person name="Marshall W.F."/>
            <person name="Sood P."/>
        </authorList>
    </citation>
    <scope>NUCLEOTIDE SEQUENCE [LARGE SCALE GENOMIC DNA]</scope>
    <source>
        <strain evidence="1">WM001</strain>
    </source>
</reference>
<dbReference type="AlphaFoldDB" id="A0A1R2CCR0"/>
<evidence type="ECO:0000313" key="2">
    <source>
        <dbReference type="Proteomes" id="UP000187209"/>
    </source>
</evidence>
<keyword evidence="2" id="KW-1185">Reference proteome</keyword>
<dbReference type="Proteomes" id="UP000187209">
    <property type="component" value="Unassembled WGS sequence"/>
</dbReference>
<sequence>MNVKTKGGDHEEKCQSGVHVICERCNATVEEIKLNSHMHICPCRQGKEIMQVVMGNDFNEIYIPSGEWPEQFPHTKEVYDLIIKLGHTPPFELPK</sequence>
<evidence type="ECO:0000313" key="1">
    <source>
        <dbReference type="EMBL" id="OMJ86750.1"/>
    </source>
</evidence>
<proteinExistence type="predicted"/>
<gene>
    <name evidence="1" type="ORF">SteCoe_11687</name>
</gene>
<accession>A0A1R2CCR0</accession>
<dbReference type="EMBL" id="MPUH01000196">
    <property type="protein sequence ID" value="OMJ86750.1"/>
    <property type="molecule type" value="Genomic_DNA"/>
</dbReference>
<comment type="caution">
    <text evidence="1">The sequence shown here is derived from an EMBL/GenBank/DDBJ whole genome shotgun (WGS) entry which is preliminary data.</text>
</comment>